<protein>
    <recommendedName>
        <fullName evidence="4">Peptidase inhibitor family I36 protein</fullName>
    </recommendedName>
</protein>
<feature type="chain" id="PRO_5020651218" description="Peptidase inhibitor family I36 protein" evidence="1">
    <location>
        <begin position="26"/>
        <end position="116"/>
    </location>
</feature>
<evidence type="ECO:0000256" key="1">
    <source>
        <dbReference type="SAM" id="SignalP"/>
    </source>
</evidence>
<accession>A0A4U3MES0</accession>
<dbReference type="RefSeq" id="WP_137248543.1">
    <property type="nucleotide sequence ID" value="NZ_SZQA01000018.1"/>
</dbReference>
<dbReference type="OrthoDB" id="3540489at2"/>
<gene>
    <name evidence="2" type="ORF">FDA94_19735</name>
</gene>
<feature type="signal peptide" evidence="1">
    <location>
        <begin position="1"/>
        <end position="25"/>
    </location>
</feature>
<evidence type="ECO:0000313" key="3">
    <source>
        <dbReference type="Proteomes" id="UP000308705"/>
    </source>
</evidence>
<dbReference type="Pfam" id="PF03995">
    <property type="entry name" value="Inhibitor_I36"/>
    <property type="match status" value="1"/>
</dbReference>
<proteinExistence type="predicted"/>
<evidence type="ECO:0008006" key="4">
    <source>
        <dbReference type="Google" id="ProtNLM"/>
    </source>
</evidence>
<dbReference type="EMBL" id="SZQA01000018">
    <property type="protein sequence ID" value="TKK87019.1"/>
    <property type="molecule type" value="Genomic_DNA"/>
</dbReference>
<dbReference type="Proteomes" id="UP000308705">
    <property type="component" value="Unassembled WGS sequence"/>
</dbReference>
<comment type="caution">
    <text evidence="2">The sequence shown here is derived from an EMBL/GenBank/DDBJ whole genome shotgun (WGS) entry which is preliminary data.</text>
</comment>
<reference evidence="2 3" key="1">
    <citation type="submission" date="2019-04" db="EMBL/GenBank/DDBJ databases">
        <title>Herbidospora sp. NEAU-GS14.nov., a novel actinomycete isolated from soil.</title>
        <authorList>
            <person name="Han L."/>
        </authorList>
    </citation>
    <scope>NUCLEOTIDE SEQUENCE [LARGE SCALE GENOMIC DNA]</scope>
    <source>
        <strain evidence="2 3">NEAU-GS14</strain>
    </source>
</reference>
<evidence type="ECO:0000313" key="2">
    <source>
        <dbReference type="EMBL" id="TKK87019.1"/>
    </source>
</evidence>
<organism evidence="2 3">
    <name type="scientific">Herbidospora galbida</name>
    <dbReference type="NCBI Taxonomy" id="2575442"/>
    <lineage>
        <taxon>Bacteria</taxon>
        <taxon>Bacillati</taxon>
        <taxon>Actinomycetota</taxon>
        <taxon>Actinomycetes</taxon>
        <taxon>Streptosporangiales</taxon>
        <taxon>Streptosporangiaceae</taxon>
        <taxon>Herbidospora</taxon>
    </lineage>
</organism>
<name>A0A4U3MES0_9ACTN</name>
<keyword evidence="3" id="KW-1185">Reference proteome</keyword>
<dbReference type="AlphaFoldDB" id="A0A4U3MES0"/>
<sequence length="116" mass="12173">MIKTALATVIVAAGLGLAAPAPASAAQTDHCYPGYICFYPQANFQGEMTSHYNPWWFGCGDIPGGGTARSVVNNDDQTWTLYAGSSVGPRMCNGRQVKIGPGTSNADLGFDAIAWN</sequence>
<keyword evidence="1" id="KW-0732">Signal</keyword>